<evidence type="ECO:0000313" key="13">
    <source>
        <dbReference type="Proteomes" id="UP000192223"/>
    </source>
</evidence>
<evidence type="ECO:0000256" key="8">
    <source>
        <dbReference type="ARBA" id="ARBA00023316"/>
    </source>
</evidence>
<dbReference type="InterPro" id="IPR006626">
    <property type="entry name" value="PbH1"/>
</dbReference>
<protein>
    <recommendedName>
        <fullName evidence="2">endo-polygalacturonase</fullName>
        <ecNumber evidence="2">3.2.1.15</ecNumber>
    </recommendedName>
</protein>
<dbReference type="SMART" id="SM00710">
    <property type="entry name" value="PbH1"/>
    <property type="match status" value="7"/>
</dbReference>
<organism evidence="13 14">
    <name type="scientific">Agrilus planipennis</name>
    <name type="common">Emerald ash borer</name>
    <name type="synonym">Agrilus marcopoli</name>
    <dbReference type="NCBI Taxonomy" id="224129"/>
    <lineage>
        <taxon>Eukaryota</taxon>
        <taxon>Metazoa</taxon>
        <taxon>Ecdysozoa</taxon>
        <taxon>Arthropoda</taxon>
        <taxon>Hexapoda</taxon>
        <taxon>Insecta</taxon>
        <taxon>Pterygota</taxon>
        <taxon>Neoptera</taxon>
        <taxon>Endopterygota</taxon>
        <taxon>Coleoptera</taxon>
        <taxon>Polyphaga</taxon>
        <taxon>Elateriformia</taxon>
        <taxon>Buprestoidea</taxon>
        <taxon>Buprestidae</taxon>
        <taxon>Agrilinae</taxon>
        <taxon>Agrilus</taxon>
    </lineage>
</organism>
<dbReference type="STRING" id="224129.A0A1W4X0C8"/>
<evidence type="ECO:0000256" key="7">
    <source>
        <dbReference type="ARBA" id="ARBA00023295"/>
    </source>
</evidence>
<keyword evidence="7 11" id="KW-0326">Glycosidase</keyword>
<keyword evidence="6" id="KW-1015">Disulfide bond</keyword>
<dbReference type="SUPFAM" id="SSF51126">
    <property type="entry name" value="Pectin lyase-like"/>
    <property type="match status" value="1"/>
</dbReference>
<evidence type="ECO:0000256" key="5">
    <source>
        <dbReference type="ARBA" id="ARBA00022801"/>
    </source>
</evidence>
<dbReference type="GO" id="GO:0071555">
    <property type="term" value="P:cell wall organization"/>
    <property type="evidence" value="ECO:0007669"/>
    <property type="project" value="UniProtKB-KW"/>
</dbReference>
<evidence type="ECO:0000256" key="3">
    <source>
        <dbReference type="ARBA" id="ARBA00022729"/>
    </source>
</evidence>
<keyword evidence="3 12" id="KW-0732">Signal</keyword>
<dbReference type="GO" id="GO:0045490">
    <property type="term" value="P:pectin catabolic process"/>
    <property type="evidence" value="ECO:0007669"/>
    <property type="project" value="TreeGrafter"/>
</dbReference>
<feature type="signal peptide" evidence="12">
    <location>
        <begin position="1"/>
        <end position="19"/>
    </location>
</feature>
<keyword evidence="8" id="KW-0961">Cell wall biogenesis/degradation</keyword>
<dbReference type="Gene3D" id="2.160.20.10">
    <property type="entry name" value="Single-stranded right-handed beta-helix, Pectin lyase-like"/>
    <property type="match status" value="1"/>
</dbReference>
<dbReference type="PANTHER" id="PTHR31884">
    <property type="entry name" value="POLYGALACTURONASE"/>
    <property type="match status" value="1"/>
</dbReference>
<evidence type="ECO:0000256" key="1">
    <source>
        <dbReference type="ARBA" id="ARBA00008834"/>
    </source>
</evidence>
<dbReference type="AlphaFoldDB" id="A0A1W4X0C8"/>
<sequence>MVLVLKLLIGLGVVAIATSETTSSGRATSCTLTGNSLDQLAEVKASCNDIVIEDLLVPAGKSLDLSGLSDASITFKGNVSFEYAEWKGPLVLIGGTNLSIKGEEGHVIDGQGAKYWDTFGIHAGVQKPRLFKLRYLYNGVVNNLHFLNSPRHCMAINNCTNVTVNNLVVDSKDGDTQGGHNTDAINVKGSENIFINHTTVYNQNDCISVRSGKNVHFTDGYCYGGHGLSIGSIGNRTNNVVEDVYFTDSIVVNSENGVRIKTVVNATGLVSGITYNNITMSNITTFGILVRGDYVGNPGPTGTPSNGIPIRNLTITNVRGTVQPQATNIYVLLGQGVAQNWYWNNINVTGGTNNLTCQGIPPNSGVFCA</sequence>
<evidence type="ECO:0000256" key="6">
    <source>
        <dbReference type="ARBA" id="ARBA00023157"/>
    </source>
</evidence>
<dbReference type="InParanoid" id="A0A1W4X0C8"/>
<dbReference type="GO" id="GO:0004650">
    <property type="term" value="F:polygalacturonase activity"/>
    <property type="evidence" value="ECO:0007669"/>
    <property type="project" value="UniProtKB-EC"/>
</dbReference>
<comment type="similarity">
    <text evidence="1 11">Belongs to the glycosyl hydrolase 28 family.</text>
</comment>
<reference evidence="14" key="1">
    <citation type="submission" date="2025-08" db="UniProtKB">
        <authorList>
            <consortium name="RefSeq"/>
        </authorList>
    </citation>
    <scope>IDENTIFICATION</scope>
    <source>
        <tissue evidence="14">Entire body</tissue>
    </source>
</reference>
<dbReference type="Pfam" id="PF00295">
    <property type="entry name" value="Glyco_hydro_28"/>
    <property type="match status" value="1"/>
</dbReference>
<name>A0A1W4X0C8_AGRPL</name>
<dbReference type="InterPro" id="IPR012334">
    <property type="entry name" value="Pectin_lyas_fold"/>
</dbReference>
<dbReference type="OrthoDB" id="1546079at2759"/>
<keyword evidence="13" id="KW-1185">Reference proteome</keyword>
<dbReference type="Proteomes" id="UP000192223">
    <property type="component" value="Unplaced"/>
</dbReference>
<proteinExistence type="inferred from homology"/>
<evidence type="ECO:0000256" key="10">
    <source>
        <dbReference type="PROSITE-ProRule" id="PRU10052"/>
    </source>
</evidence>
<evidence type="ECO:0000256" key="9">
    <source>
        <dbReference type="ARBA" id="ARBA00034074"/>
    </source>
</evidence>
<keyword evidence="4" id="KW-0677">Repeat</keyword>
<dbReference type="KEGG" id="apln:108739925"/>
<dbReference type="InterPro" id="IPR000743">
    <property type="entry name" value="Glyco_hydro_28"/>
</dbReference>
<accession>A0A1W4X0C8</accession>
<gene>
    <name evidence="14" type="primary">LOC108739925</name>
</gene>
<feature type="active site" evidence="10">
    <location>
        <position position="226"/>
    </location>
</feature>
<evidence type="ECO:0000256" key="11">
    <source>
        <dbReference type="RuleBase" id="RU361169"/>
    </source>
</evidence>
<evidence type="ECO:0000256" key="4">
    <source>
        <dbReference type="ARBA" id="ARBA00022737"/>
    </source>
</evidence>
<keyword evidence="5 11" id="KW-0378">Hydrolase</keyword>
<evidence type="ECO:0000313" key="14">
    <source>
        <dbReference type="RefSeq" id="XP_018329554.1"/>
    </source>
</evidence>
<dbReference type="PROSITE" id="PS00502">
    <property type="entry name" value="POLYGALACTURONASE"/>
    <property type="match status" value="1"/>
</dbReference>
<evidence type="ECO:0000256" key="2">
    <source>
        <dbReference type="ARBA" id="ARBA00012736"/>
    </source>
</evidence>
<feature type="chain" id="PRO_5010715465" description="endo-polygalacturonase" evidence="12">
    <location>
        <begin position="20"/>
        <end position="369"/>
    </location>
</feature>
<dbReference type="PANTHER" id="PTHR31884:SF1">
    <property type="entry name" value="POLYGALACTURONASE"/>
    <property type="match status" value="1"/>
</dbReference>
<comment type="catalytic activity">
    <reaction evidence="9">
        <text>(1,4-alpha-D-galacturonosyl)n+m + H2O = (1,4-alpha-D-galacturonosyl)n + (1,4-alpha-D-galacturonosyl)m.</text>
        <dbReference type="EC" id="3.2.1.15"/>
    </reaction>
</comment>
<dbReference type="RefSeq" id="XP_018329554.1">
    <property type="nucleotide sequence ID" value="XM_018474052.2"/>
</dbReference>
<dbReference type="FunFam" id="2.160.20.10:FF:000002">
    <property type="entry name" value="Endopolygalacturonase D"/>
    <property type="match status" value="1"/>
</dbReference>
<evidence type="ECO:0000256" key="12">
    <source>
        <dbReference type="SAM" id="SignalP"/>
    </source>
</evidence>
<dbReference type="GeneID" id="108739925"/>
<dbReference type="GO" id="GO:0005576">
    <property type="term" value="C:extracellular region"/>
    <property type="evidence" value="ECO:0007669"/>
    <property type="project" value="TreeGrafter"/>
</dbReference>
<dbReference type="InterPro" id="IPR011050">
    <property type="entry name" value="Pectin_lyase_fold/virulence"/>
</dbReference>
<dbReference type="EC" id="3.2.1.15" evidence="2"/>
<dbReference type="InterPro" id="IPR050434">
    <property type="entry name" value="Glycosyl_hydrlase_28"/>
</dbReference>